<keyword evidence="1" id="KW-0479">Metal-binding</keyword>
<dbReference type="InterPro" id="IPR013087">
    <property type="entry name" value="Znf_C2H2_type"/>
</dbReference>
<feature type="compositionally biased region" description="Polar residues" evidence="2">
    <location>
        <begin position="26"/>
        <end position="39"/>
    </location>
</feature>
<name>A0A1Y1Y6W1_9PLEO</name>
<dbReference type="AlphaFoldDB" id="A0A1Y1Y6W1"/>
<evidence type="ECO:0000256" key="2">
    <source>
        <dbReference type="SAM" id="MobiDB-lite"/>
    </source>
</evidence>
<dbReference type="InterPro" id="IPR036236">
    <property type="entry name" value="Znf_C2H2_sf"/>
</dbReference>
<feature type="region of interest" description="Disordered" evidence="2">
    <location>
        <begin position="380"/>
        <end position="404"/>
    </location>
</feature>
<feature type="region of interest" description="Disordered" evidence="2">
    <location>
        <begin position="278"/>
        <end position="360"/>
    </location>
</feature>
<proteinExistence type="predicted"/>
<feature type="domain" description="C2H2-type" evidence="3">
    <location>
        <begin position="408"/>
        <end position="436"/>
    </location>
</feature>
<keyword evidence="1" id="KW-0863">Zinc-finger</keyword>
<feature type="compositionally biased region" description="Low complexity" evidence="2">
    <location>
        <begin position="344"/>
        <end position="360"/>
    </location>
</feature>
<dbReference type="OrthoDB" id="6365676at2759"/>
<evidence type="ECO:0000259" key="3">
    <source>
        <dbReference type="PROSITE" id="PS50157"/>
    </source>
</evidence>
<dbReference type="PROSITE" id="PS00028">
    <property type="entry name" value="ZINC_FINGER_C2H2_1"/>
    <property type="match status" value="1"/>
</dbReference>
<dbReference type="EMBL" id="MCFA01000340">
    <property type="protein sequence ID" value="ORX93466.1"/>
    <property type="molecule type" value="Genomic_DNA"/>
</dbReference>
<feature type="region of interest" description="Disordered" evidence="2">
    <location>
        <begin position="1"/>
        <end position="54"/>
    </location>
</feature>
<evidence type="ECO:0000313" key="4">
    <source>
        <dbReference type="EMBL" id="ORX93466.1"/>
    </source>
</evidence>
<evidence type="ECO:0000313" key="5">
    <source>
        <dbReference type="Proteomes" id="UP000193144"/>
    </source>
</evidence>
<sequence>MDHPWYPSPQNTGEDPDPETPWPSVDSVQSPGDPQSWSFPVSDGDHYNVPSYPMNEQRNIYQPEASQFSHHGQEQRMAAINPNLEDFDPPEHVSTPPPAAQKREFACPVYEADILLDRRHSCRGTKAESMAHVRRHLKQGRKPHVKFLELCRTCCKHFLDKREFETYHGKDGEFCDNHHPQSRGKQVEEEWYSLYRMLSPMARVPLSPYVPLERSSQSTLDLRTLSVSLAETTTVTAPNIYTPIWDQATGPESNARASHHPHNLSQTYPSPYEMMFQPDNHRPPTFTPHLLSPASDQNAHSEGIRNYALPGDQPDPFPKYATSVEDFITPDPTQPSTLLSADNPLSPSQPYPSSASDPASSYSLTCKLCGKILRGEHAASNLRRHQNSEACRARSENSDEGDVDTKNYICPACRKRYRRSDGLGVHMRKRHGVAKGTGKRPLEM</sequence>
<protein>
    <recommendedName>
        <fullName evidence="3">C2H2-type domain-containing protein</fullName>
    </recommendedName>
</protein>
<dbReference type="Gene3D" id="3.30.160.60">
    <property type="entry name" value="Classic Zinc Finger"/>
    <property type="match status" value="1"/>
</dbReference>
<keyword evidence="5" id="KW-1185">Reference proteome</keyword>
<feature type="region of interest" description="Disordered" evidence="2">
    <location>
        <begin position="424"/>
        <end position="444"/>
    </location>
</feature>
<dbReference type="PROSITE" id="PS50157">
    <property type="entry name" value="ZINC_FINGER_C2H2_2"/>
    <property type="match status" value="1"/>
</dbReference>
<comment type="caution">
    <text evidence="4">The sequence shown here is derived from an EMBL/GenBank/DDBJ whole genome shotgun (WGS) entry which is preliminary data.</text>
</comment>
<organism evidence="4 5">
    <name type="scientific">Clohesyomyces aquaticus</name>
    <dbReference type="NCBI Taxonomy" id="1231657"/>
    <lineage>
        <taxon>Eukaryota</taxon>
        <taxon>Fungi</taxon>
        <taxon>Dikarya</taxon>
        <taxon>Ascomycota</taxon>
        <taxon>Pezizomycotina</taxon>
        <taxon>Dothideomycetes</taxon>
        <taxon>Pleosporomycetidae</taxon>
        <taxon>Pleosporales</taxon>
        <taxon>Lindgomycetaceae</taxon>
        <taxon>Clohesyomyces</taxon>
    </lineage>
</organism>
<dbReference type="GO" id="GO:0008270">
    <property type="term" value="F:zinc ion binding"/>
    <property type="evidence" value="ECO:0007669"/>
    <property type="project" value="UniProtKB-KW"/>
</dbReference>
<dbReference type="Proteomes" id="UP000193144">
    <property type="component" value="Unassembled WGS sequence"/>
</dbReference>
<dbReference type="SUPFAM" id="SSF57667">
    <property type="entry name" value="beta-beta-alpha zinc fingers"/>
    <property type="match status" value="1"/>
</dbReference>
<keyword evidence="1" id="KW-0862">Zinc</keyword>
<accession>A0A1Y1Y6W1</accession>
<evidence type="ECO:0000256" key="1">
    <source>
        <dbReference type="PROSITE-ProRule" id="PRU00042"/>
    </source>
</evidence>
<reference evidence="4 5" key="1">
    <citation type="submission" date="2016-07" db="EMBL/GenBank/DDBJ databases">
        <title>Pervasive Adenine N6-methylation of Active Genes in Fungi.</title>
        <authorList>
            <consortium name="DOE Joint Genome Institute"/>
            <person name="Mondo S.J."/>
            <person name="Dannebaum R.O."/>
            <person name="Kuo R.C."/>
            <person name="Labutti K."/>
            <person name="Haridas S."/>
            <person name="Kuo A."/>
            <person name="Salamov A."/>
            <person name="Ahrendt S.R."/>
            <person name="Lipzen A."/>
            <person name="Sullivan W."/>
            <person name="Andreopoulos W.B."/>
            <person name="Clum A."/>
            <person name="Lindquist E."/>
            <person name="Daum C."/>
            <person name="Ramamoorthy G.K."/>
            <person name="Gryganskyi A."/>
            <person name="Culley D."/>
            <person name="Magnuson J.K."/>
            <person name="James T.Y."/>
            <person name="O'Malley M.A."/>
            <person name="Stajich J.E."/>
            <person name="Spatafora J.W."/>
            <person name="Visel A."/>
            <person name="Grigoriev I.V."/>
        </authorList>
    </citation>
    <scope>NUCLEOTIDE SEQUENCE [LARGE SCALE GENOMIC DNA]</scope>
    <source>
        <strain evidence="4 5">CBS 115471</strain>
    </source>
</reference>
<gene>
    <name evidence="4" type="ORF">BCR34DRAFT_239481</name>
</gene>
<dbReference type="STRING" id="1231657.A0A1Y1Y6W1"/>